<comment type="caution">
    <text evidence="4">The sequence shown here is derived from an EMBL/GenBank/DDBJ whole genome shotgun (WGS) entry which is preliminary data.</text>
</comment>
<feature type="region of interest" description="Disordered" evidence="2">
    <location>
        <begin position="232"/>
        <end position="260"/>
    </location>
</feature>
<evidence type="ECO:0000259" key="3">
    <source>
        <dbReference type="PROSITE" id="PS50006"/>
    </source>
</evidence>
<proteinExistence type="predicted"/>
<protein>
    <recommendedName>
        <fullName evidence="3">FHA domain-containing protein</fullName>
    </recommendedName>
</protein>
<feature type="region of interest" description="Disordered" evidence="2">
    <location>
        <begin position="585"/>
        <end position="611"/>
    </location>
</feature>
<organism evidence="4 5">
    <name type="scientific">Adiantum capillus-veneris</name>
    <name type="common">Maidenhair fern</name>
    <dbReference type="NCBI Taxonomy" id="13818"/>
    <lineage>
        <taxon>Eukaryota</taxon>
        <taxon>Viridiplantae</taxon>
        <taxon>Streptophyta</taxon>
        <taxon>Embryophyta</taxon>
        <taxon>Tracheophyta</taxon>
        <taxon>Polypodiopsida</taxon>
        <taxon>Polypodiidae</taxon>
        <taxon>Polypodiales</taxon>
        <taxon>Pteridineae</taxon>
        <taxon>Pteridaceae</taxon>
        <taxon>Vittarioideae</taxon>
        <taxon>Adiantum</taxon>
    </lineage>
</organism>
<dbReference type="InterPro" id="IPR000253">
    <property type="entry name" value="FHA_dom"/>
</dbReference>
<evidence type="ECO:0000256" key="2">
    <source>
        <dbReference type="SAM" id="MobiDB-lite"/>
    </source>
</evidence>
<dbReference type="SUPFAM" id="SSF49879">
    <property type="entry name" value="SMAD/FHA domain"/>
    <property type="match status" value="1"/>
</dbReference>
<feature type="compositionally biased region" description="Low complexity" evidence="2">
    <location>
        <begin position="641"/>
        <end position="650"/>
    </location>
</feature>
<reference evidence="4" key="1">
    <citation type="submission" date="2021-01" db="EMBL/GenBank/DDBJ databases">
        <title>Adiantum capillus-veneris genome.</title>
        <authorList>
            <person name="Fang Y."/>
            <person name="Liao Q."/>
        </authorList>
    </citation>
    <scope>NUCLEOTIDE SEQUENCE</scope>
    <source>
        <strain evidence="4">H3</strain>
        <tissue evidence="4">Leaf</tissue>
    </source>
</reference>
<feature type="compositionally biased region" description="Polar residues" evidence="2">
    <location>
        <begin position="61"/>
        <end position="70"/>
    </location>
</feature>
<feature type="region of interest" description="Disordered" evidence="2">
    <location>
        <begin position="627"/>
        <end position="675"/>
    </location>
</feature>
<dbReference type="EMBL" id="JABFUD020000009">
    <property type="protein sequence ID" value="KAI5075742.1"/>
    <property type="molecule type" value="Genomic_DNA"/>
</dbReference>
<dbReference type="PANTHER" id="PTHR47458">
    <property type="entry name" value="SMAD/FHA DOMAIN-CONTAINING PROTEIN"/>
    <property type="match status" value="1"/>
</dbReference>
<dbReference type="Pfam" id="PF00498">
    <property type="entry name" value="FHA"/>
    <property type="match status" value="1"/>
</dbReference>
<feature type="compositionally biased region" description="Acidic residues" evidence="2">
    <location>
        <begin position="960"/>
        <end position="983"/>
    </location>
</feature>
<evidence type="ECO:0000313" key="4">
    <source>
        <dbReference type="EMBL" id="KAI5075742.1"/>
    </source>
</evidence>
<evidence type="ECO:0000256" key="1">
    <source>
        <dbReference type="SAM" id="Coils"/>
    </source>
</evidence>
<dbReference type="PANTHER" id="PTHR47458:SF1">
    <property type="entry name" value="SMAD_FHA DOMAIN-CONTAINING PROTEIN"/>
    <property type="match status" value="1"/>
</dbReference>
<name>A0A9D4ZJ23_ADICA</name>
<feature type="region of interest" description="Disordered" evidence="2">
    <location>
        <begin position="1"/>
        <end position="73"/>
    </location>
</feature>
<sequence length="998" mass="109933">MEEQQQATSENNQAFKSPKNPSSGGSRSGGVNLPADASPPPSSPQIVVNSKDSAQPAPEQSLASVRSSPAPSGRHDVWGVLTAISDKAKARPQGSQILLYNSEHVLGRTVKDPSCQFDSINVSARHCTIFRKKFKADEKNVHLPGTEPVSTDRWLVYIKDSSSNGTFINCQRLKRDSPEARIKDGDIISLVNAPEHENAFAFLYEELKPSGPALQSNGSSFGALKRKSLHDGEVPLESNTGDSKRVKGLGIGGPDGPVSLDDVRRLQRSNEDLRNQLEAQLLTIEKLRAESRAATARHDAEIKELRETLSAAFLDQIQDLRSELGKKEKELESSSALCAQQQSQLEDRNRSLAAAIQSRKDADEVIKSHRLNIDELKEQLEDERSQRRSERERAEADLRSAVERIRSEATEELKRQSDLAAQQLKEHLEMINKLQEADKENRVFIETLRSKLDDAREALVKAERTSRSLELRLQDEESCSTLAKKKTAEKEQELQSATKLLQEEKAAKDMALSRLSVIEIEMEAATRDLQMEQQRLQGARERIVLRETQLRAFHSTAEEIAMLQQKQQEQLKEMIRVLEDGEEESLVPAINQSSGQGAAGEEHTQRGDEDDAMQVTRQSMDNETVINGEQGEDAGDADSQTTPSSTPPSSMGMQDHHAIQDGGDTQMDEDNGLDNGSREAQLVLQAEEEHKGSEPSVPMGIDVAGHTQMIDLENNGGRYNETQELDNGRDEGTQNKAIGVYTQLVDTQSRCFSGRYETQLLIRDENLLVGAQQEASGNTDPQVVEEHNGAQGGETLLLEDEEDVAKRDWGRKGSPQFESQAKESSAGASDRSRQVGHSTLAKAVTANDVAKERTGPTTTAELLTSEVAGSWAYSTPASVHCENGAWSPSQARGEAAPLNEGQQEFDASQVGGQGMRRVQRGRPLAAWHQKERRDLNVMLGIVAPELSRLHGLDRVMETAPDSEEHTEEEEDVEDEHDSDDSGGESEPVSQSVAVSARY</sequence>
<dbReference type="OrthoDB" id="687730at2759"/>
<feature type="compositionally biased region" description="Polar residues" evidence="2">
    <location>
        <begin position="1"/>
        <end position="25"/>
    </location>
</feature>
<feature type="coiled-coil region" evidence="1">
    <location>
        <begin position="263"/>
        <end position="584"/>
    </location>
</feature>
<dbReference type="Gene3D" id="2.60.200.20">
    <property type="match status" value="1"/>
</dbReference>
<accession>A0A9D4ZJ23</accession>
<keyword evidence="5" id="KW-1185">Reference proteome</keyword>
<feature type="domain" description="FHA" evidence="3">
    <location>
        <begin position="104"/>
        <end position="173"/>
    </location>
</feature>
<dbReference type="InterPro" id="IPR008984">
    <property type="entry name" value="SMAD_FHA_dom_sf"/>
</dbReference>
<dbReference type="SMART" id="SM00240">
    <property type="entry name" value="FHA"/>
    <property type="match status" value="1"/>
</dbReference>
<evidence type="ECO:0000313" key="5">
    <source>
        <dbReference type="Proteomes" id="UP000886520"/>
    </source>
</evidence>
<feature type="region of interest" description="Disordered" evidence="2">
    <location>
        <begin position="773"/>
        <end position="858"/>
    </location>
</feature>
<dbReference type="AlphaFoldDB" id="A0A9D4ZJ23"/>
<gene>
    <name evidence="4" type="ORF">GOP47_0009818</name>
</gene>
<dbReference type="PROSITE" id="PS50006">
    <property type="entry name" value="FHA_DOMAIN"/>
    <property type="match status" value="1"/>
</dbReference>
<dbReference type="Proteomes" id="UP000886520">
    <property type="component" value="Chromosome 9"/>
</dbReference>
<keyword evidence="1" id="KW-0175">Coiled coil</keyword>
<feature type="compositionally biased region" description="Polar residues" evidence="2">
    <location>
        <begin position="816"/>
        <end position="827"/>
    </location>
</feature>
<feature type="region of interest" description="Disordered" evidence="2">
    <location>
        <begin position="948"/>
        <end position="998"/>
    </location>
</feature>